<dbReference type="EMBL" id="JAEEGC010000055">
    <property type="protein sequence ID" value="MBV7273849.1"/>
    <property type="molecule type" value="Genomic_DNA"/>
</dbReference>
<dbReference type="Proteomes" id="UP000694308">
    <property type="component" value="Unassembled WGS sequence"/>
</dbReference>
<dbReference type="Pfam" id="PF07505">
    <property type="entry name" value="DUF5131"/>
    <property type="match status" value="1"/>
</dbReference>
<sequence>MVVNIVIFIKVIKLAIFKDLNIKHKCITAQLLLEKINIEKYLKDIELVIVGGESDKNARILDYAWVLDIRNQCVKANGIQIEYEIFRKKTIPTLVIQGTEDTLFPVEAGEDTARTIPIGNIITFYL</sequence>
<proteinExistence type="predicted"/>
<organism evidence="1 2">
    <name type="scientific">Clostridium thailandense</name>
    <dbReference type="NCBI Taxonomy" id="2794346"/>
    <lineage>
        <taxon>Bacteria</taxon>
        <taxon>Bacillati</taxon>
        <taxon>Bacillota</taxon>
        <taxon>Clostridia</taxon>
        <taxon>Eubacteriales</taxon>
        <taxon>Clostridiaceae</taxon>
        <taxon>Clostridium</taxon>
    </lineage>
</organism>
<accession>A0A949TJ88</accession>
<dbReference type="AlphaFoldDB" id="A0A949TJ88"/>
<protein>
    <submittedName>
        <fullName evidence="1">DUF5131 family protein</fullName>
    </submittedName>
</protein>
<dbReference type="InterPro" id="IPR011101">
    <property type="entry name" value="DUF5131"/>
</dbReference>
<keyword evidence="2" id="KW-1185">Reference proteome</keyword>
<evidence type="ECO:0000313" key="2">
    <source>
        <dbReference type="Proteomes" id="UP000694308"/>
    </source>
</evidence>
<name>A0A949TJ88_9CLOT</name>
<evidence type="ECO:0000313" key="1">
    <source>
        <dbReference type="EMBL" id="MBV7273849.1"/>
    </source>
</evidence>
<comment type="caution">
    <text evidence="1">The sequence shown here is derived from an EMBL/GenBank/DDBJ whole genome shotgun (WGS) entry which is preliminary data.</text>
</comment>
<gene>
    <name evidence="1" type="ORF">I6U48_13120</name>
</gene>
<reference evidence="1" key="1">
    <citation type="submission" date="2020-12" db="EMBL/GenBank/DDBJ databases">
        <title>Clostridium thailandense sp. nov., a novel acetogenic bacterium isolated from peat land soil in Thailand.</title>
        <authorList>
            <person name="Chaikitkaew S."/>
            <person name="Birkeland N.K."/>
        </authorList>
    </citation>
    <scope>NUCLEOTIDE SEQUENCE</scope>
    <source>
        <strain evidence="1">PL3</strain>
    </source>
</reference>